<dbReference type="EMBL" id="FOAZ01000020">
    <property type="protein sequence ID" value="SEM20276.1"/>
    <property type="molecule type" value="Genomic_DNA"/>
</dbReference>
<evidence type="ECO:0000256" key="1">
    <source>
        <dbReference type="SAM" id="Phobius"/>
    </source>
</evidence>
<feature type="transmembrane region" description="Helical" evidence="1">
    <location>
        <begin position="60"/>
        <end position="80"/>
    </location>
</feature>
<keyword evidence="1" id="KW-0472">Membrane</keyword>
<keyword evidence="1" id="KW-1133">Transmembrane helix</keyword>
<name>A0A1H7WFC5_STRJI</name>
<keyword evidence="1" id="KW-0812">Transmembrane</keyword>
<sequence>MPPACTAGGTGLVVTGAHVLTNVDHGITALIPVVAGYAMYVNFGGQFGRTPRARRRYRRGGIALMAFGLLLVALTLWVAVRH</sequence>
<protein>
    <submittedName>
        <fullName evidence="2">Uncharacterized protein</fullName>
    </submittedName>
</protein>
<dbReference type="AlphaFoldDB" id="A0A1H7WFC5"/>
<accession>A0A1H7WFC5</accession>
<reference evidence="3" key="1">
    <citation type="submission" date="2016-10" db="EMBL/GenBank/DDBJ databases">
        <authorList>
            <person name="Varghese N."/>
        </authorList>
    </citation>
    <scope>NUCLEOTIDE SEQUENCE [LARGE SCALE GENOMIC DNA]</scope>
    <source>
        <strain evidence="3">DSM 45096 / BCRC 16803 / CGMCC 4.1857 / CIP 109030 / JCM 12277 / KCTC 19219 / NBRC 100920 / 33214</strain>
    </source>
</reference>
<evidence type="ECO:0000313" key="2">
    <source>
        <dbReference type="EMBL" id="SEM20276.1"/>
    </source>
</evidence>
<proteinExistence type="predicted"/>
<keyword evidence="3" id="KW-1185">Reference proteome</keyword>
<evidence type="ECO:0000313" key="3">
    <source>
        <dbReference type="Proteomes" id="UP000183015"/>
    </source>
</evidence>
<feature type="transmembrane region" description="Helical" evidence="1">
    <location>
        <begin position="29"/>
        <end position="48"/>
    </location>
</feature>
<dbReference type="Proteomes" id="UP000183015">
    <property type="component" value="Unassembled WGS sequence"/>
</dbReference>
<gene>
    <name evidence="2" type="ORF">SAMN05414137_120130</name>
</gene>
<organism evidence="2 3">
    <name type="scientific">Streptacidiphilus jiangxiensis</name>
    <dbReference type="NCBI Taxonomy" id="235985"/>
    <lineage>
        <taxon>Bacteria</taxon>
        <taxon>Bacillati</taxon>
        <taxon>Actinomycetota</taxon>
        <taxon>Actinomycetes</taxon>
        <taxon>Kitasatosporales</taxon>
        <taxon>Streptomycetaceae</taxon>
        <taxon>Streptacidiphilus</taxon>
    </lineage>
</organism>